<sequence length="88" mass="10299">MFRKLKMEYVDLYLIYCPVRLKPDIEGFNFTGEDVIPFEIKGTWKAMEDCYRLGLAKSIGVSNFCIQKLSLLLVEMNPSRQQGKLRFN</sequence>
<dbReference type="Proteomes" id="UP001058974">
    <property type="component" value="Chromosome 1"/>
</dbReference>
<comment type="caution">
    <text evidence="2">The sequence shown here is derived from an EMBL/GenBank/DDBJ whole genome shotgun (WGS) entry which is preliminary data.</text>
</comment>
<dbReference type="Pfam" id="PF00248">
    <property type="entry name" value="Aldo_ket_red"/>
    <property type="match status" value="1"/>
</dbReference>
<dbReference type="Gene3D" id="3.20.20.100">
    <property type="entry name" value="NADP-dependent oxidoreductase domain"/>
    <property type="match status" value="1"/>
</dbReference>
<dbReference type="PANTHER" id="PTHR11732">
    <property type="entry name" value="ALDO/KETO REDUCTASE"/>
    <property type="match status" value="1"/>
</dbReference>
<protein>
    <recommendedName>
        <fullName evidence="1">NADP-dependent oxidoreductase domain-containing protein</fullName>
    </recommendedName>
</protein>
<feature type="domain" description="NADP-dependent oxidoreductase" evidence="1">
    <location>
        <begin position="3"/>
        <end position="72"/>
    </location>
</feature>
<dbReference type="InterPro" id="IPR036812">
    <property type="entry name" value="NAD(P)_OxRdtase_dom_sf"/>
</dbReference>
<dbReference type="InterPro" id="IPR018170">
    <property type="entry name" value="Aldo/ket_reductase_CS"/>
</dbReference>
<accession>A0A9D5BKG5</accession>
<dbReference type="InterPro" id="IPR020471">
    <property type="entry name" value="AKR"/>
</dbReference>
<gene>
    <name evidence="2" type="ORF">KIW84_013473</name>
</gene>
<evidence type="ECO:0000313" key="2">
    <source>
        <dbReference type="EMBL" id="KAI5445235.1"/>
    </source>
</evidence>
<dbReference type="SUPFAM" id="SSF51430">
    <property type="entry name" value="NAD(P)-linked oxidoreductase"/>
    <property type="match status" value="1"/>
</dbReference>
<organism evidence="2 3">
    <name type="scientific">Pisum sativum</name>
    <name type="common">Garden pea</name>
    <name type="synonym">Lathyrus oleraceus</name>
    <dbReference type="NCBI Taxonomy" id="3888"/>
    <lineage>
        <taxon>Eukaryota</taxon>
        <taxon>Viridiplantae</taxon>
        <taxon>Streptophyta</taxon>
        <taxon>Embryophyta</taxon>
        <taxon>Tracheophyta</taxon>
        <taxon>Spermatophyta</taxon>
        <taxon>Magnoliopsida</taxon>
        <taxon>eudicotyledons</taxon>
        <taxon>Gunneridae</taxon>
        <taxon>Pentapetalae</taxon>
        <taxon>rosids</taxon>
        <taxon>fabids</taxon>
        <taxon>Fabales</taxon>
        <taxon>Fabaceae</taxon>
        <taxon>Papilionoideae</taxon>
        <taxon>50 kb inversion clade</taxon>
        <taxon>NPAAA clade</taxon>
        <taxon>Hologalegina</taxon>
        <taxon>IRL clade</taxon>
        <taxon>Fabeae</taxon>
        <taxon>Lathyrus</taxon>
    </lineage>
</organism>
<name>A0A9D5BKG5_PEA</name>
<evidence type="ECO:0000259" key="1">
    <source>
        <dbReference type="Pfam" id="PF00248"/>
    </source>
</evidence>
<dbReference type="PROSITE" id="PS00062">
    <property type="entry name" value="ALDOKETO_REDUCTASE_2"/>
    <property type="match status" value="1"/>
</dbReference>
<dbReference type="GO" id="GO:0016491">
    <property type="term" value="F:oxidoreductase activity"/>
    <property type="evidence" value="ECO:0007669"/>
    <property type="project" value="InterPro"/>
</dbReference>
<evidence type="ECO:0000313" key="3">
    <source>
        <dbReference type="Proteomes" id="UP001058974"/>
    </source>
</evidence>
<dbReference type="Gramene" id="Psat01G0347300-T1">
    <property type="protein sequence ID" value="KAI5445235.1"/>
    <property type="gene ID" value="KIW84_013473"/>
</dbReference>
<proteinExistence type="predicted"/>
<keyword evidence="3" id="KW-1185">Reference proteome</keyword>
<dbReference type="AlphaFoldDB" id="A0A9D5BKG5"/>
<dbReference type="EMBL" id="JAMSHJ010000001">
    <property type="protein sequence ID" value="KAI5445235.1"/>
    <property type="molecule type" value="Genomic_DNA"/>
</dbReference>
<dbReference type="InterPro" id="IPR023210">
    <property type="entry name" value="NADP_OxRdtase_dom"/>
</dbReference>
<reference evidence="2 3" key="1">
    <citation type="journal article" date="2022" name="Nat. Genet.">
        <title>Improved pea reference genome and pan-genome highlight genomic features and evolutionary characteristics.</title>
        <authorList>
            <person name="Yang T."/>
            <person name="Liu R."/>
            <person name="Luo Y."/>
            <person name="Hu S."/>
            <person name="Wang D."/>
            <person name="Wang C."/>
            <person name="Pandey M.K."/>
            <person name="Ge S."/>
            <person name="Xu Q."/>
            <person name="Li N."/>
            <person name="Li G."/>
            <person name="Huang Y."/>
            <person name="Saxena R.K."/>
            <person name="Ji Y."/>
            <person name="Li M."/>
            <person name="Yan X."/>
            <person name="He Y."/>
            <person name="Liu Y."/>
            <person name="Wang X."/>
            <person name="Xiang C."/>
            <person name="Varshney R.K."/>
            <person name="Ding H."/>
            <person name="Gao S."/>
            <person name="Zong X."/>
        </authorList>
    </citation>
    <scope>NUCLEOTIDE SEQUENCE [LARGE SCALE GENOMIC DNA]</scope>
    <source>
        <strain evidence="2 3">cv. Zhongwan 6</strain>
    </source>
</reference>